<dbReference type="Proteomes" id="UP001500657">
    <property type="component" value="Unassembled WGS sequence"/>
</dbReference>
<sequence>MHGDPGNPTKNPHPLKRYEVTATVDAPGPWDLVKGYLPLGVVNVECVPEDKLTGGRNVPNKGYDFKMISMDEKTWKGYFYRDALQDEDYFGLGVCHWDAINVGVVFKAHGVTFGASAVLGKAGPQTDYFRKSLYEDRSPSTNHVPAFSSNNPLVIQQPEAFFSITVVVKEATP</sequence>
<name>A0ABP3EEE4_9GAMM</name>
<dbReference type="EMBL" id="BAAAFO010000003">
    <property type="protein sequence ID" value="GAA0257635.1"/>
    <property type="molecule type" value="Genomic_DNA"/>
</dbReference>
<reference evidence="2" key="1">
    <citation type="journal article" date="2019" name="Int. J. Syst. Evol. Microbiol.">
        <title>The Global Catalogue of Microorganisms (GCM) 10K type strain sequencing project: providing services to taxonomists for standard genome sequencing and annotation.</title>
        <authorList>
            <consortium name="The Broad Institute Genomics Platform"/>
            <consortium name="The Broad Institute Genome Sequencing Center for Infectious Disease"/>
            <person name="Wu L."/>
            <person name="Ma J."/>
        </authorList>
    </citation>
    <scope>NUCLEOTIDE SEQUENCE [LARGE SCALE GENOMIC DNA]</scope>
    <source>
        <strain evidence="2">JCM 16242</strain>
    </source>
</reference>
<comment type="caution">
    <text evidence="1">The sequence shown here is derived from an EMBL/GenBank/DDBJ whole genome shotgun (WGS) entry which is preliminary data.</text>
</comment>
<gene>
    <name evidence="1" type="ORF">GCM10009126_23560</name>
</gene>
<protein>
    <submittedName>
        <fullName evidence="1">Uncharacterized protein</fullName>
    </submittedName>
</protein>
<organism evidence="1 2">
    <name type="scientific">Rhodanobacter caeni</name>
    <dbReference type="NCBI Taxonomy" id="657654"/>
    <lineage>
        <taxon>Bacteria</taxon>
        <taxon>Pseudomonadati</taxon>
        <taxon>Pseudomonadota</taxon>
        <taxon>Gammaproteobacteria</taxon>
        <taxon>Lysobacterales</taxon>
        <taxon>Rhodanobacteraceae</taxon>
        <taxon>Rhodanobacter</taxon>
    </lineage>
</organism>
<evidence type="ECO:0000313" key="2">
    <source>
        <dbReference type="Proteomes" id="UP001500657"/>
    </source>
</evidence>
<evidence type="ECO:0000313" key="1">
    <source>
        <dbReference type="EMBL" id="GAA0257635.1"/>
    </source>
</evidence>
<accession>A0ABP3EEE4</accession>
<keyword evidence="2" id="KW-1185">Reference proteome</keyword>
<proteinExistence type="predicted"/>